<organism evidence="2 3">
    <name type="scientific">Aquiflexum gelatinilyticum</name>
    <dbReference type="NCBI Taxonomy" id="2961943"/>
    <lineage>
        <taxon>Bacteria</taxon>
        <taxon>Pseudomonadati</taxon>
        <taxon>Bacteroidota</taxon>
        <taxon>Cytophagia</taxon>
        <taxon>Cytophagales</taxon>
        <taxon>Cyclobacteriaceae</taxon>
        <taxon>Aquiflexum</taxon>
    </lineage>
</organism>
<sequence>MIIFDENIEQRLVSKIENEGFEFVSIKGNYQGLSDKEIIHLAKEMQATIITEDKDFGELFFAHGLKNCSVIFLRYSRNEFEEVFNNLLSVLNNVLNKESLQFITIRAKSIRIKKI</sequence>
<feature type="domain" description="DUF5615" evidence="1">
    <location>
        <begin position="2"/>
        <end position="102"/>
    </location>
</feature>
<keyword evidence="3" id="KW-1185">Reference proteome</keyword>
<name>A0A9X2P739_9BACT</name>
<evidence type="ECO:0000313" key="3">
    <source>
        <dbReference type="Proteomes" id="UP001142175"/>
    </source>
</evidence>
<accession>A0A9X2P739</accession>
<dbReference type="Proteomes" id="UP001142175">
    <property type="component" value="Unassembled WGS sequence"/>
</dbReference>
<reference evidence="2" key="1">
    <citation type="submission" date="2022-08" db="EMBL/GenBank/DDBJ databases">
        <authorList>
            <person name="Zhang D."/>
        </authorList>
    </citation>
    <scope>NUCLEOTIDE SEQUENCE</scope>
    <source>
        <strain evidence="2">XJ19-11</strain>
    </source>
</reference>
<dbReference type="EMBL" id="JANSUY010000007">
    <property type="protein sequence ID" value="MCR9015538.1"/>
    <property type="molecule type" value="Genomic_DNA"/>
</dbReference>
<evidence type="ECO:0000259" key="1">
    <source>
        <dbReference type="Pfam" id="PF18480"/>
    </source>
</evidence>
<dbReference type="AlphaFoldDB" id="A0A9X2P739"/>
<comment type="caution">
    <text evidence="2">The sequence shown here is derived from an EMBL/GenBank/DDBJ whole genome shotgun (WGS) entry which is preliminary data.</text>
</comment>
<dbReference type="Pfam" id="PF18480">
    <property type="entry name" value="DUF5615"/>
    <property type="match status" value="1"/>
</dbReference>
<evidence type="ECO:0000313" key="2">
    <source>
        <dbReference type="EMBL" id="MCR9015538.1"/>
    </source>
</evidence>
<protein>
    <submittedName>
        <fullName evidence="2">DUF5615 family PIN-like protein</fullName>
    </submittedName>
</protein>
<dbReference type="InterPro" id="IPR041049">
    <property type="entry name" value="DUF5615"/>
</dbReference>
<gene>
    <name evidence="2" type="ORF">NU887_10865</name>
</gene>
<proteinExistence type="predicted"/>
<dbReference type="RefSeq" id="WP_258423392.1">
    <property type="nucleotide sequence ID" value="NZ_JANSUY010000007.1"/>
</dbReference>